<proteinExistence type="inferred from homology"/>
<feature type="region of interest" description="Disordered" evidence="3">
    <location>
        <begin position="1"/>
        <end position="40"/>
    </location>
</feature>
<feature type="compositionally biased region" description="Gly residues" evidence="3">
    <location>
        <begin position="1"/>
        <end position="11"/>
    </location>
</feature>
<organism evidence="4 5">
    <name type="scientific">Brassica carinata</name>
    <name type="common">Ethiopian mustard</name>
    <name type="synonym">Abyssinian cabbage</name>
    <dbReference type="NCBI Taxonomy" id="52824"/>
    <lineage>
        <taxon>Eukaryota</taxon>
        <taxon>Viridiplantae</taxon>
        <taxon>Streptophyta</taxon>
        <taxon>Embryophyta</taxon>
        <taxon>Tracheophyta</taxon>
        <taxon>Spermatophyta</taxon>
        <taxon>Magnoliopsida</taxon>
        <taxon>eudicotyledons</taxon>
        <taxon>Gunneridae</taxon>
        <taxon>Pentapetalae</taxon>
        <taxon>rosids</taxon>
        <taxon>malvids</taxon>
        <taxon>Brassicales</taxon>
        <taxon>Brassicaceae</taxon>
        <taxon>Brassiceae</taxon>
        <taxon>Brassica</taxon>
    </lineage>
</organism>
<evidence type="ECO:0000256" key="3">
    <source>
        <dbReference type="SAM" id="MobiDB-lite"/>
    </source>
</evidence>
<comment type="caution">
    <text evidence="4">The sequence shown here is derived from an EMBL/GenBank/DDBJ whole genome shotgun (WGS) entry which is preliminary data.</text>
</comment>
<comment type="similarity">
    <text evidence="1">Belongs to the SPIRAL1 family.</text>
</comment>
<dbReference type="GO" id="GO:0043622">
    <property type="term" value="P:cortical microtubule organization"/>
    <property type="evidence" value="ECO:0007669"/>
    <property type="project" value="InterPro"/>
</dbReference>
<dbReference type="EMBL" id="JAAMPC010000012">
    <property type="protein sequence ID" value="KAG2276382.1"/>
    <property type="molecule type" value="Genomic_DNA"/>
</dbReference>
<reference evidence="4 5" key="1">
    <citation type="submission" date="2020-02" db="EMBL/GenBank/DDBJ databases">
        <authorList>
            <person name="Ma Q."/>
            <person name="Huang Y."/>
            <person name="Song X."/>
            <person name="Pei D."/>
        </authorList>
    </citation>
    <scope>NUCLEOTIDE SEQUENCE [LARGE SCALE GENOMIC DNA]</scope>
    <source>
        <strain evidence="4">Sxm20200214</strain>
        <tissue evidence="4">Leaf</tissue>
    </source>
</reference>
<dbReference type="AlphaFoldDB" id="A0A8X7QU56"/>
<name>A0A8X7QU56_BRACI</name>
<evidence type="ECO:0000256" key="1">
    <source>
        <dbReference type="ARBA" id="ARBA00009656"/>
    </source>
</evidence>
<evidence type="ECO:0000313" key="5">
    <source>
        <dbReference type="Proteomes" id="UP000886595"/>
    </source>
</evidence>
<keyword evidence="5" id="KW-1185">Reference proteome</keyword>
<evidence type="ECO:0000313" key="4">
    <source>
        <dbReference type="EMBL" id="KAG2276382.1"/>
    </source>
</evidence>
<dbReference type="PANTHER" id="PTHR33403">
    <property type="entry name" value="SPR1"/>
    <property type="match status" value="1"/>
</dbReference>
<dbReference type="InterPro" id="IPR039613">
    <property type="entry name" value="SPR1/2/3/4/5"/>
</dbReference>
<dbReference type="Proteomes" id="UP000886595">
    <property type="component" value="Unassembled WGS sequence"/>
</dbReference>
<sequence length="183" mass="19057">MGRGNSCGGGQSSLNYLFGGGGDAPPPKPAPAPSAPPAQAPVAVTATALTTATTSVEPAEVNKQIPAGIKTPVNNYARAEGQNTGNFLTDRPSTKVHAAPGGGSSLDYLFTGGKLKQSDAGCLGHSASDEIRHAIFRASSCFMVMLDFLLQICQMKRLKSLFNAMTYLTLLKVQNFQGLEALQ</sequence>
<feature type="compositionally biased region" description="Pro residues" evidence="3">
    <location>
        <begin position="24"/>
        <end position="39"/>
    </location>
</feature>
<dbReference type="OrthoDB" id="62622at2759"/>
<gene>
    <name evidence="4" type="ORF">Bca52824_058937</name>
</gene>
<keyword evidence="2" id="KW-0493">Microtubule</keyword>
<evidence type="ECO:0000256" key="2">
    <source>
        <dbReference type="ARBA" id="ARBA00022701"/>
    </source>
</evidence>
<protein>
    <submittedName>
        <fullName evidence="4">Uncharacterized protein</fullName>
    </submittedName>
</protein>
<accession>A0A8X7QU56</accession>
<dbReference type="GO" id="GO:0010005">
    <property type="term" value="C:cortical microtubule, transverse to long axis"/>
    <property type="evidence" value="ECO:0007669"/>
    <property type="project" value="TreeGrafter"/>
</dbReference>
<dbReference type="PANTHER" id="PTHR33403:SF44">
    <property type="entry name" value="PROTEIN SPIRAL1"/>
    <property type="match status" value="1"/>
</dbReference>